<proteinExistence type="predicted"/>
<gene>
    <name evidence="1" type="ORF">RFI_03062</name>
</gene>
<sequence length="140" mass="16270">MHVLINQFLLLSQGCISSITYHENKKEFTQRILNVLIYDLLHYGVVCLNDVIVMLGGTNKLYKCKNTIQMYDTQNGTLLDSQLILPFRIYKNDTSLHIIGGSDNFNAITKHYVVWTKKFIGVLFRFSFCPFSLFPWAHCR</sequence>
<evidence type="ECO:0000313" key="2">
    <source>
        <dbReference type="Proteomes" id="UP000023152"/>
    </source>
</evidence>
<dbReference type="InterPro" id="IPR015915">
    <property type="entry name" value="Kelch-typ_b-propeller"/>
</dbReference>
<protein>
    <submittedName>
        <fullName evidence="1">Uncharacterized protein</fullName>
    </submittedName>
</protein>
<dbReference type="Proteomes" id="UP000023152">
    <property type="component" value="Unassembled WGS sequence"/>
</dbReference>
<name>X6P8Q1_RETFI</name>
<comment type="caution">
    <text evidence="1">The sequence shown here is derived from an EMBL/GenBank/DDBJ whole genome shotgun (WGS) entry which is preliminary data.</text>
</comment>
<keyword evidence="2" id="KW-1185">Reference proteome</keyword>
<evidence type="ECO:0000313" key="1">
    <source>
        <dbReference type="EMBL" id="ETO34032.1"/>
    </source>
</evidence>
<reference evidence="1 2" key="1">
    <citation type="journal article" date="2013" name="Curr. Biol.">
        <title>The Genome of the Foraminiferan Reticulomyxa filosa.</title>
        <authorList>
            <person name="Glockner G."/>
            <person name="Hulsmann N."/>
            <person name="Schleicher M."/>
            <person name="Noegel A.A."/>
            <person name="Eichinger L."/>
            <person name="Gallinger C."/>
            <person name="Pawlowski J."/>
            <person name="Sierra R."/>
            <person name="Euteneuer U."/>
            <person name="Pillet L."/>
            <person name="Moustafa A."/>
            <person name="Platzer M."/>
            <person name="Groth M."/>
            <person name="Szafranski K."/>
            <person name="Schliwa M."/>
        </authorList>
    </citation>
    <scope>NUCLEOTIDE SEQUENCE [LARGE SCALE GENOMIC DNA]</scope>
</reference>
<accession>X6P8Q1</accession>
<dbReference type="EMBL" id="ASPP01002931">
    <property type="protein sequence ID" value="ETO34032.1"/>
    <property type="molecule type" value="Genomic_DNA"/>
</dbReference>
<organism evidence="1 2">
    <name type="scientific">Reticulomyxa filosa</name>
    <dbReference type="NCBI Taxonomy" id="46433"/>
    <lineage>
        <taxon>Eukaryota</taxon>
        <taxon>Sar</taxon>
        <taxon>Rhizaria</taxon>
        <taxon>Retaria</taxon>
        <taxon>Foraminifera</taxon>
        <taxon>Monothalamids</taxon>
        <taxon>Reticulomyxidae</taxon>
        <taxon>Reticulomyxa</taxon>
    </lineage>
</organism>
<dbReference type="AlphaFoldDB" id="X6P8Q1"/>
<dbReference type="SUPFAM" id="SSF117281">
    <property type="entry name" value="Kelch motif"/>
    <property type="match status" value="1"/>
</dbReference>